<dbReference type="EMBL" id="JAADJZ010000005">
    <property type="protein sequence ID" value="KAF2875216.1"/>
    <property type="molecule type" value="Genomic_DNA"/>
</dbReference>
<feature type="compositionally biased region" description="Polar residues" evidence="1">
    <location>
        <begin position="57"/>
        <end position="69"/>
    </location>
</feature>
<organism evidence="2 3">
    <name type="scientific">Massariosphaeria phaeospora</name>
    <dbReference type="NCBI Taxonomy" id="100035"/>
    <lineage>
        <taxon>Eukaryota</taxon>
        <taxon>Fungi</taxon>
        <taxon>Dikarya</taxon>
        <taxon>Ascomycota</taxon>
        <taxon>Pezizomycotina</taxon>
        <taxon>Dothideomycetes</taxon>
        <taxon>Pleosporomycetidae</taxon>
        <taxon>Pleosporales</taxon>
        <taxon>Pleosporales incertae sedis</taxon>
        <taxon>Massariosphaeria</taxon>
    </lineage>
</organism>
<feature type="compositionally biased region" description="Low complexity" evidence="1">
    <location>
        <begin position="20"/>
        <end position="45"/>
    </location>
</feature>
<feature type="compositionally biased region" description="Basic and acidic residues" evidence="1">
    <location>
        <begin position="136"/>
        <end position="146"/>
    </location>
</feature>
<dbReference type="Proteomes" id="UP000481861">
    <property type="component" value="Unassembled WGS sequence"/>
</dbReference>
<feature type="region of interest" description="Disordered" evidence="1">
    <location>
        <begin position="20"/>
        <end position="77"/>
    </location>
</feature>
<name>A0A7C8MD03_9PLEO</name>
<evidence type="ECO:0000313" key="2">
    <source>
        <dbReference type="EMBL" id="KAF2875216.1"/>
    </source>
</evidence>
<evidence type="ECO:0000256" key="1">
    <source>
        <dbReference type="SAM" id="MobiDB-lite"/>
    </source>
</evidence>
<gene>
    <name evidence="2" type="ORF">BDV95DRAFT_603977</name>
</gene>
<feature type="region of interest" description="Disordered" evidence="1">
    <location>
        <begin position="102"/>
        <end position="146"/>
    </location>
</feature>
<dbReference type="AlphaFoldDB" id="A0A7C8MD03"/>
<protein>
    <submittedName>
        <fullName evidence="2">Uncharacterized protein</fullName>
    </submittedName>
</protein>
<reference evidence="2 3" key="1">
    <citation type="submission" date="2020-01" db="EMBL/GenBank/DDBJ databases">
        <authorList>
            <consortium name="DOE Joint Genome Institute"/>
            <person name="Haridas S."/>
            <person name="Albert R."/>
            <person name="Binder M."/>
            <person name="Bloem J."/>
            <person name="Labutti K."/>
            <person name="Salamov A."/>
            <person name="Andreopoulos B."/>
            <person name="Baker S.E."/>
            <person name="Barry K."/>
            <person name="Bills G."/>
            <person name="Bluhm B.H."/>
            <person name="Cannon C."/>
            <person name="Castanera R."/>
            <person name="Culley D.E."/>
            <person name="Daum C."/>
            <person name="Ezra D."/>
            <person name="Gonzalez J.B."/>
            <person name="Henrissat B."/>
            <person name="Kuo A."/>
            <person name="Liang C."/>
            <person name="Lipzen A."/>
            <person name="Lutzoni F."/>
            <person name="Magnuson J."/>
            <person name="Mondo S."/>
            <person name="Nolan M."/>
            <person name="Ohm R."/>
            <person name="Pangilinan J."/>
            <person name="Park H.-J.H."/>
            <person name="Ramirez L."/>
            <person name="Alfaro M."/>
            <person name="Sun H."/>
            <person name="Tritt A."/>
            <person name="Yoshinaga Y."/>
            <person name="Zwiers L.-H.L."/>
            <person name="Turgeon B.G."/>
            <person name="Goodwin S.B."/>
            <person name="Spatafora J.W."/>
            <person name="Crous P.W."/>
            <person name="Grigoriev I.V."/>
        </authorList>
    </citation>
    <scope>NUCLEOTIDE SEQUENCE [LARGE SCALE GENOMIC DNA]</scope>
    <source>
        <strain evidence="2 3">CBS 611.86</strain>
    </source>
</reference>
<sequence length="146" mass="15839">MSSYSSTPRSSIDLAKANFTTSTASLTSSPSSTKSLSVAKKAWAAIKKHAKEHHESVNASPDNASSTTPSKPPNKARRIWEKIKSEHKEMNAAYATYYGQGQMNGPVNSSRKPKVPVETVKRGETEDIPVMVGKAAESRTEEDSKK</sequence>
<accession>A0A7C8MD03</accession>
<comment type="caution">
    <text evidence="2">The sequence shown here is derived from an EMBL/GenBank/DDBJ whole genome shotgun (WGS) entry which is preliminary data.</text>
</comment>
<evidence type="ECO:0000313" key="3">
    <source>
        <dbReference type="Proteomes" id="UP000481861"/>
    </source>
</evidence>
<keyword evidence="3" id="KW-1185">Reference proteome</keyword>
<dbReference type="OrthoDB" id="3783571at2759"/>
<proteinExistence type="predicted"/>